<comment type="caution">
    <text evidence="12">The sequence shown here is derived from an EMBL/GenBank/DDBJ whole genome shotgun (WGS) entry which is preliminary data.</text>
</comment>
<evidence type="ECO:0000313" key="12">
    <source>
        <dbReference type="EMBL" id="TSH93834.1"/>
    </source>
</evidence>
<dbReference type="InterPro" id="IPR044751">
    <property type="entry name" value="Ion_transp-like_CBS"/>
</dbReference>
<keyword evidence="4" id="KW-0460">Magnesium</keyword>
<dbReference type="Pfam" id="PF21917">
    <property type="entry name" value="NMB0537_N"/>
    <property type="match status" value="1"/>
</dbReference>
<name>A0A556ALR1_9BURK</name>
<dbReference type="FunFam" id="3.10.580.10:FF:000002">
    <property type="entry name" value="Magnesium/cobalt efflux protein CorC"/>
    <property type="match status" value="1"/>
</dbReference>
<proteinExistence type="inferred from homology"/>
<dbReference type="InterPro" id="IPR016169">
    <property type="entry name" value="FAD-bd_PCMH_sub2"/>
</dbReference>
<sequence>MSDPYPADAQPSGSRTVKSPKSLFERFSALLRREPEDRDELKVLLEDAHERQLVDADAYAMIVGALAVSELTAADVMVPRSRIDALDISRPLAELLPYVIEAAHSRFPVYEETRDNIIGILLAKDLLQCMQNPEVEIRSLVRPAVFIPQSKRLNVLLREFRVNRNHLVIVVDEHGGIAGLVTMENVLEQIVGDIEDEFDEEAEQTIFPDGENRWRVMATTEIDRFNEAFNAHLETDEYDTVGGWLADELEHIPRRGDTVERDNLVLQVTRADARRALWLTVQVK</sequence>
<evidence type="ECO:0000313" key="13">
    <source>
        <dbReference type="Proteomes" id="UP000318405"/>
    </source>
</evidence>
<dbReference type="PANTHER" id="PTHR22777:SF27">
    <property type="entry name" value="MAGNESIUM AND COBALT EFFLUX PROTEIN CORC"/>
    <property type="match status" value="1"/>
</dbReference>
<evidence type="ECO:0000256" key="7">
    <source>
        <dbReference type="ARBA" id="ARBA00037273"/>
    </source>
</evidence>
<dbReference type="RefSeq" id="WP_143948735.1">
    <property type="nucleotide sequence ID" value="NZ_BAABMB010000006.1"/>
</dbReference>
<protein>
    <recommendedName>
        <fullName evidence="8">Magnesium and cobalt efflux protein CorC</fullName>
    </recommendedName>
</protein>
<reference evidence="12 13" key="1">
    <citation type="submission" date="2019-07" db="EMBL/GenBank/DDBJ databases">
        <title>Qingshengfaniella alkalisoli gen. nov., sp. nov., isolated from saline soil.</title>
        <authorList>
            <person name="Xu L."/>
            <person name="Huang X.-X."/>
            <person name="Sun J.-Q."/>
        </authorList>
    </citation>
    <scope>NUCLEOTIDE SEQUENCE [LARGE SCALE GENOMIC DNA]</scope>
    <source>
        <strain evidence="12 13">DSM 27279</strain>
    </source>
</reference>
<dbReference type="Gene3D" id="3.10.580.10">
    <property type="entry name" value="CBS-domain"/>
    <property type="match status" value="1"/>
</dbReference>
<dbReference type="CDD" id="cd04590">
    <property type="entry name" value="CBS_pair_CorC_HlyC_assoc"/>
    <property type="match status" value="1"/>
</dbReference>
<evidence type="ECO:0000256" key="6">
    <source>
        <dbReference type="ARBA" id="ARBA00023285"/>
    </source>
</evidence>
<dbReference type="AlphaFoldDB" id="A0A556ALR1"/>
<dbReference type="InterPro" id="IPR000644">
    <property type="entry name" value="CBS_dom"/>
</dbReference>
<dbReference type="OrthoDB" id="9798188at2"/>
<accession>A0A556ALR1</accession>
<evidence type="ECO:0000256" key="9">
    <source>
        <dbReference type="PROSITE-ProRule" id="PRU00703"/>
    </source>
</evidence>
<dbReference type="PROSITE" id="PS51371">
    <property type="entry name" value="CBS"/>
    <property type="match status" value="2"/>
</dbReference>
<keyword evidence="5 9" id="KW-0129">CBS domain</keyword>
<dbReference type="InterPro" id="IPR046342">
    <property type="entry name" value="CBS_dom_sf"/>
</dbReference>
<dbReference type="InterPro" id="IPR054115">
    <property type="entry name" value="CorC_N"/>
</dbReference>
<feature type="region of interest" description="Disordered" evidence="10">
    <location>
        <begin position="1"/>
        <end position="20"/>
    </location>
</feature>
<evidence type="ECO:0000256" key="8">
    <source>
        <dbReference type="ARBA" id="ARBA00040729"/>
    </source>
</evidence>
<feature type="domain" description="CBS" evidence="11">
    <location>
        <begin position="140"/>
        <end position="197"/>
    </location>
</feature>
<evidence type="ECO:0000256" key="1">
    <source>
        <dbReference type="ARBA" id="ARBA00006337"/>
    </source>
</evidence>
<dbReference type="SMART" id="SM01091">
    <property type="entry name" value="CorC_HlyC"/>
    <property type="match status" value="1"/>
</dbReference>
<keyword evidence="2" id="KW-0813">Transport</keyword>
<dbReference type="SUPFAM" id="SSF56176">
    <property type="entry name" value="FAD-binding/transporter-associated domain-like"/>
    <property type="match status" value="1"/>
</dbReference>
<dbReference type="GO" id="GO:0050660">
    <property type="term" value="F:flavin adenine dinucleotide binding"/>
    <property type="evidence" value="ECO:0007669"/>
    <property type="project" value="InterPro"/>
</dbReference>
<comment type="function">
    <text evidence="7">Plays a role in the transport of magnesium and cobalt ions.</text>
</comment>
<evidence type="ECO:0000256" key="10">
    <source>
        <dbReference type="SAM" id="MobiDB-lite"/>
    </source>
</evidence>
<evidence type="ECO:0000256" key="4">
    <source>
        <dbReference type="ARBA" id="ARBA00022842"/>
    </source>
</evidence>
<dbReference type="Gene3D" id="3.30.465.10">
    <property type="match status" value="1"/>
</dbReference>
<evidence type="ECO:0000256" key="5">
    <source>
        <dbReference type="ARBA" id="ARBA00023122"/>
    </source>
</evidence>
<dbReference type="Pfam" id="PF03471">
    <property type="entry name" value="CorC_HlyC"/>
    <property type="match status" value="1"/>
</dbReference>
<dbReference type="PANTHER" id="PTHR22777">
    <property type="entry name" value="HEMOLYSIN-RELATED"/>
    <property type="match status" value="1"/>
</dbReference>
<comment type="similarity">
    <text evidence="1">Belongs to the UPF0053 family.</text>
</comment>
<keyword evidence="3" id="KW-0677">Repeat</keyword>
<gene>
    <name evidence="12" type="ORF">FOZ76_13165</name>
</gene>
<dbReference type="InterPro" id="IPR036318">
    <property type="entry name" value="FAD-bd_PCMH-like_sf"/>
</dbReference>
<dbReference type="Proteomes" id="UP000318405">
    <property type="component" value="Unassembled WGS sequence"/>
</dbReference>
<dbReference type="Pfam" id="PF00571">
    <property type="entry name" value="CBS"/>
    <property type="match status" value="2"/>
</dbReference>
<evidence type="ECO:0000256" key="2">
    <source>
        <dbReference type="ARBA" id="ARBA00022448"/>
    </source>
</evidence>
<evidence type="ECO:0000256" key="3">
    <source>
        <dbReference type="ARBA" id="ARBA00022737"/>
    </source>
</evidence>
<dbReference type="EMBL" id="VLTJ01000026">
    <property type="protein sequence ID" value="TSH93834.1"/>
    <property type="molecule type" value="Genomic_DNA"/>
</dbReference>
<evidence type="ECO:0000259" key="11">
    <source>
        <dbReference type="PROSITE" id="PS51371"/>
    </source>
</evidence>
<dbReference type="SUPFAM" id="SSF54631">
    <property type="entry name" value="CBS-domain pair"/>
    <property type="match status" value="1"/>
</dbReference>
<dbReference type="GO" id="GO:0005886">
    <property type="term" value="C:plasma membrane"/>
    <property type="evidence" value="ECO:0007669"/>
    <property type="project" value="TreeGrafter"/>
</dbReference>
<keyword evidence="6" id="KW-0170">Cobalt</keyword>
<organism evidence="12 13">
    <name type="scientific">Verticiella sediminum</name>
    <dbReference type="NCBI Taxonomy" id="1247510"/>
    <lineage>
        <taxon>Bacteria</taxon>
        <taxon>Pseudomonadati</taxon>
        <taxon>Pseudomonadota</taxon>
        <taxon>Betaproteobacteria</taxon>
        <taxon>Burkholderiales</taxon>
        <taxon>Alcaligenaceae</taxon>
        <taxon>Verticiella</taxon>
    </lineage>
</organism>
<dbReference type="InterPro" id="IPR005170">
    <property type="entry name" value="Transptr-assoc_dom"/>
</dbReference>
<keyword evidence="13" id="KW-1185">Reference proteome</keyword>
<feature type="domain" description="CBS" evidence="11">
    <location>
        <begin position="77"/>
        <end position="137"/>
    </location>
</feature>